<keyword evidence="2" id="KW-0274">FAD</keyword>
<proteinExistence type="predicted"/>
<accession>A0A438MV42</accession>
<evidence type="ECO:0000313" key="6">
    <source>
        <dbReference type="Proteomes" id="UP000288859"/>
    </source>
</evidence>
<name>A0A438MV42_EXOME</name>
<dbReference type="Gene3D" id="3.50.50.60">
    <property type="entry name" value="FAD/NAD(P)-binding domain"/>
    <property type="match status" value="2"/>
</dbReference>
<reference evidence="5 6" key="1">
    <citation type="submission" date="2017-03" db="EMBL/GenBank/DDBJ databases">
        <title>Genomes of endolithic fungi from Antarctica.</title>
        <authorList>
            <person name="Coleine C."/>
            <person name="Masonjones S."/>
            <person name="Stajich J.E."/>
        </authorList>
    </citation>
    <scope>NUCLEOTIDE SEQUENCE [LARGE SCALE GENOMIC DNA]</scope>
    <source>
        <strain evidence="5 6">CCFEE 6314</strain>
    </source>
</reference>
<evidence type="ECO:0000313" key="5">
    <source>
        <dbReference type="EMBL" id="RVX66759.1"/>
    </source>
</evidence>
<dbReference type="GO" id="GO:0050661">
    <property type="term" value="F:NADP binding"/>
    <property type="evidence" value="ECO:0007669"/>
    <property type="project" value="InterPro"/>
</dbReference>
<dbReference type="InterPro" id="IPR036188">
    <property type="entry name" value="FAD/NAD-bd_sf"/>
</dbReference>
<dbReference type="SUPFAM" id="SSF51905">
    <property type="entry name" value="FAD/NAD(P)-binding domain"/>
    <property type="match status" value="3"/>
</dbReference>
<dbReference type="InterPro" id="IPR000960">
    <property type="entry name" value="Flavin_mOase"/>
</dbReference>
<evidence type="ECO:0000256" key="1">
    <source>
        <dbReference type="ARBA" id="ARBA00022630"/>
    </source>
</evidence>
<dbReference type="PRINTS" id="PR00370">
    <property type="entry name" value="FMOXYGENASE"/>
</dbReference>
<dbReference type="InterPro" id="IPR020946">
    <property type="entry name" value="Flavin_mOase-like"/>
</dbReference>
<sequence>MGSLDSPSHQNFDVLIIGAGLSGVCSLHHIRERFPSWKVKVLEAGSDVGGTWYWNRYPGARFDSESISYGFSWDKELLNQWHWKESFSPQPETLKYIQLVSRKHNLYKDIQFHTRIKSATWNDEHHLWSIADEQGRQYNSRFLISCIGFLSEPTLPDIPGVETFKGESFHTSRWPKDFVLSRDFKDKRIGIIGTGATGIQTITEVAKESSIESLTVFQRTANWSAPLRNFDISNQQMAQYRSDYEAIFKRCNETPMCFLHQADPRKSAHVTDEERLELWDRMYNEPGFGKWLSVFSDTYTDRTANELYSDYMAEKIRQRIVDPQVAQDLIPRSHGFGTRRVPLESGYFEVYNRPNVHLVNLQRTPIDRVTEKGIITSDGVEHKLDVLIFATGFDAITGAFGAIDWKAKGGRPLIGDSDTEKGHTPIWPDHRPRTFLGLTTPSLPNLFMVLGPHQPFGNATRSIEHAVEVITELLQFCKDHNFTSVEPEEDAVDAWTEHVVECSKGLLSNEVDSWMTGVNKNVKGKTIRSVARYSGSAIEFRRRCEECRASGWKGLAFASR</sequence>
<dbReference type="GO" id="GO:0050660">
    <property type="term" value="F:flavin adenine dinucleotide binding"/>
    <property type="evidence" value="ECO:0007669"/>
    <property type="project" value="InterPro"/>
</dbReference>
<dbReference type="InterPro" id="IPR050775">
    <property type="entry name" value="FAD-binding_Monooxygenases"/>
</dbReference>
<evidence type="ECO:0000256" key="4">
    <source>
        <dbReference type="ARBA" id="ARBA00023002"/>
    </source>
</evidence>
<dbReference type="OrthoDB" id="66881at2759"/>
<evidence type="ECO:0000256" key="3">
    <source>
        <dbReference type="ARBA" id="ARBA00022857"/>
    </source>
</evidence>
<gene>
    <name evidence="5" type="ORF">B0A52_08952</name>
</gene>
<evidence type="ECO:0000256" key="2">
    <source>
        <dbReference type="ARBA" id="ARBA00022827"/>
    </source>
</evidence>
<dbReference type="Proteomes" id="UP000288859">
    <property type="component" value="Unassembled WGS sequence"/>
</dbReference>
<keyword evidence="3" id="KW-0521">NADP</keyword>
<comment type="caution">
    <text evidence="5">The sequence shown here is derived from an EMBL/GenBank/DDBJ whole genome shotgun (WGS) entry which is preliminary data.</text>
</comment>
<protein>
    <recommendedName>
        <fullName evidence="7">FAD/NAD(P)-binding domain-containing protein</fullName>
    </recommendedName>
</protein>
<organism evidence="5 6">
    <name type="scientific">Exophiala mesophila</name>
    <name type="common">Black yeast-like fungus</name>
    <dbReference type="NCBI Taxonomy" id="212818"/>
    <lineage>
        <taxon>Eukaryota</taxon>
        <taxon>Fungi</taxon>
        <taxon>Dikarya</taxon>
        <taxon>Ascomycota</taxon>
        <taxon>Pezizomycotina</taxon>
        <taxon>Eurotiomycetes</taxon>
        <taxon>Chaetothyriomycetidae</taxon>
        <taxon>Chaetothyriales</taxon>
        <taxon>Herpotrichiellaceae</taxon>
        <taxon>Exophiala</taxon>
    </lineage>
</organism>
<dbReference type="VEuPathDB" id="FungiDB:PV10_05234"/>
<keyword evidence="4" id="KW-0560">Oxidoreductase</keyword>
<dbReference type="PANTHER" id="PTHR43098:SF5">
    <property type="entry name" value="DUAL-FUNCTIONAL MONOOXYGENASE_METHYLTRANSFERASE PSOF"/>
    <property type="match status" value="1"/>
</dbReference>
<dbReference type="AlphaFoldDB" id="A0A438MV42"/>
<keyword evidence="1" id="KW-0285">Flavoprotein</keyword>
<dbReference type="PANTHER" id="PTHR43098">
    <property type="entry name" value="L-ORNITHINE N(5)-MONOOXYGENASE-RELATED"/>
    <property type="match status" value="1"/>
</dbReference>
<dbReference type="Pfam" id="PF00743">
    <property type="entry name" value="FMO-like"/>
    <property type="match status" value="1"/>
</dbReference>
<dbReference type="EMBL" id="NAJM01000056">
    <property type="protein sequence ID" value="RVX66759.1"/>
    <property type="molecule type" value="Genomic_DNA"/>
</dbReference>
<evidence type="ECO:0008006" key="7">
    <source>
        <dbReference type="Google" id="ProtNLM"/>
    </source>
</evidence>
<dbReference type="GO" id="GO:0004499">
    <property type="term" value="F:N,N-dimethylaniline monooxygenase activity"/>
    <property type="evidence" value="ECO:0007669"/>
    <property type="project" value="InterPro"/>
</dbReference>